<name>A0ABM2ZBY9_GOSHI</name>
<accession>A0ABM2ZBY9</accession>
<dbReference type="PANTHER" id="PTHR15503:SF45">
    <property type="entry name" value="RNA-DIRECTED DNA POLYMERASE HOMOLOG"/>
    <property type="match status" value="1"/>
</dbReference>
<dbReference type="Proteomes" id="UP000818029">
    <property type="component" value="Chromosome A02"/>
</dbReference>
<sequence>MGFNCVEIMVGDIRTSVGGGLGHPQRAVQQPPKGHGQARGCNGVGHRQRAPSRGSTHSYVASTISENLGIFVDSTSAEVTILSPLGQSAWVCKLYRDVPLVVQGAVFLANLMELPFGEFDLILGMDWLVKHQISLDCTTKRIVLRTKDDVEVVMIGEHRDYLSNVISALVADK</sequence>
<keyword evidence="2" id="KW-1185">Reference proteome</keyword>
<feature type="region of interest" description="Disordered" evidence="1">
    <location>
        <begin position="20"/>
        <end position="56"/>
    </location>
</feature>
<dbReference type="InterPro" id="IPR021109">
    <property type="entry name" value="Peptidase_aspartic_dom_sf"/>
</dbReference>
<dbReference type="Pfam" id="PF08284">
    <property type="entry name" value="RVP_2"/>
    <property type="match status" value="1"/>
</dbReference>
<dbReference type="CDD" id="cd00303">
    <property type="entry name" value="retropepsin_like"/>
    <property type="match status" value="1"/>
</dbReference>
<evidence type="ECO:0000313" key="2">
    <source>
        <dbReference type="Proteomes" id="UP000818029"/>
    </source>
</evidence>
<dbReference type="GeneID" id="121211240"/>
<dbReference type="InterPro" id="IPR032567">
    <property type="entry name" value="RTL1-rel"/>
</dbReference>
<dbReference type="Gene3D" id="2.40.70.10">
    <property type="entry name" value="Acid Proteases"/>
    <property type="match status" value="1"/>
</dbReference>
<gene>
    <name evidence="3" type="primary">LOC121211240</name>
</gene>
<protein>
    <submittedName>
        <fullName evidence="3">Uncharacterized protein</fullName>
    </submittedName>
</protein>
<evidence type="ECO:0000256" key="1">
    <source>
        <dbReference type="SAM" id="MobiDB-lite"/>
    </source>
</evidence>
<reference evidence="2" key="1">
    <citation type="journal article" date="2020" name="Nat. Genet.">
        <title>Genomic diversifications of five Gossypium allopolyploid species and their impact on cotton improvement.</title>
        <authorList>
            <person name="Chen Z.J."/>
            <person name="Sreedasyam A."/>
            <person name="Ando A."/>
            <person name="Song Q."/>
            <person name="De Santiago L.M."/>
            <person name="Hulse-Kemp A.M."/>
            <person name="Ding M."/>
            <person name="Ye W."/>
            <person name="Kirkbride R.C."/>
            <person name="Jenkins J."/>
            <person name="Plott C."/>
            <person name="Lovell J."/>
            <person name="Lin Y.M."/>
            <person name="Vaughn R."/>
            <person name="Liu B."/>
            <person name="Simpson S."/>
            <person name="Scheffler B.E."/>
            <person name="Wen L."/>
            <person name="Saski C.A."/>
            <person name="Grover C.E."/>
            <person name="Hu G."/>
            <person name="Conover J.L."/>
            <person name="Carlson J.W."/>
            <person name="Shu S."/>
            <person name="Boston L.B."/>
            <person name="Williams M."/>
            <person name="Peterson D.G."/>
            <person name="McGee K."/>
            <person name="Jones D.C."/>
            <person name="Wendel J.F."/>
            <person name="Stelly D.M."/>
            <person name="Grimwood J."/>
            <person name="Schmutz J."/>
        </authorList>
    </citation>
    <scope>NUCLEOTIDE SEQUENCE [LARGE SCALE GENOMIC DNA]</scope>
    <source>
        <strain evidence="2">cv. TM-1</strain>
    </source>
</reference>
<dbReference type="PANTHER" id="PTHR15503">
    <property type="entry name" value="LDOC1 RELATED"/>
    <property type="match status" value="1"/>
</dbReference>
<organism evidence="2 3">
    <name type="scientific">Gossypium hirsutum</name>
    <name type="common">Upland cotton</name>
    <name type="synonym">Gossypium mexicanum</name>
    <dbReference type="NCBI Taxonomy" id="3635"/>
    <lineage>
        <taxon>Eukaryota</taxon>
        <taxon>Viridiplantae</taxon>
        <taxon>Streptophyta</taxon>
        <taxon>Embryophyta</taxon>
        <taxon>Tracheophyta</taxon>
        <taxon>Spermatophyta</taxon>
        <taxon>Magnoliopsida</taxon>
        <taxon>eudicotyledons</taxon>
        <taxon>Gunneridae</taxon>
        <taxon>Pentapetalae</taxon>
        <taxon>rosids</taxon>
        <taxon>malvids</taxon>
        <taxon>Malvales</taxon>
        <taxon>Malvaceae</taxon>
        <taxon>Malvoideae</taxon>
        <taxon>Gossypium</taxon>
    </lineage>
</organism>
<proteinExistence type="predicted"/>
<reference evidence="3" key="2">
    <citation type="submission" date="2025-08" db="UniProtKB">
        <authorList>
            <consortium name="RefSeq"/>
        </authorList>
    </citation>
    <scope>IDENTIFICATION</scope>
</reference>
<dbReference type="RefSeq" id="XP_040939737.1">
    <property type="nucleotide sequence ID" value="XM_041083803.1"/>
</dbReference>
<evidence type="ECO:0000313" key="3">
    <source>
        <dbReference type="RefSeq" id="XP_040939737.1"/>
    </source>
</evidence>